<sequence length="479" mass="52643">MKKRKELNALIGLAADGRRKKPTKKGSGHRLLRTEPPASDSESSSEEDEFTGARGRCGKGDYLRCWKFCYPLCSFVILAACVVACVGLVWMQVALKDDLDAIKEKFRTMESNQKTSFQEIPKLNEDLVQQQKQLEQIETGELGLNKVWINITELNKQLSLLTSTVNHLKNNMKSASDLISLPLTVEKLQKASTINVAIAKCVLCLGQQVLASSNLLNSKAFSGLTSSWMFSVVSVESQCKRLSKLTCAGFIFQESQSLHAALGLLNNTVVAYQKLNDIKLLNVDSAIGNLSQRVMLLENSTLSGNNLDKRENLSTSVAVLLSLVSIFWEEGSGASFLYIQETGAGDSQVSKLRETLQRISALTSKSENDKLIETSENVESSLSTTAKPTDLSRLASRSADDNTEGNGQLRHLSLPGISSIEDLQNFFEKATQDADGKLSHEDLQKLLGSTARESQSFKQFDTDGDEKYSLQELRLALGV</sequence>
<evidence type="ECO:0000259" key="4">
    <source>
        <dbReference type="PROSITE" id="PS50222"/>
    </source>
</evidence>
<name>A0A7L0M591_9PSIT</name>
<dbReference type="PANTHER" id="PTHR15717">
    <property type="entry name" value="PROTEIN KIAA0494"/>
    <property type="match status" value="1"/>
</dbReference>
<evidence type="ECO:0000256" key="1">
    <source>
        <dbReference type="SAM" id="Coils"/>
    </source>
</evidence>
<dbReference type="InterPro" id="IPR002048">
    <property type="entry name" value="EF_hand_dom"/>
</dbReference>
<dbReference type="PROSITE" id="PS50222">
    <property type="entry name" value="EF_HAND_2"/>
    <property type="match status" value="1"/>
</dbReference>
<keyword evidence="6" id="KW-1185">Reference proteome</keyword>
<dbReference type="AlphaFoldDB" id="A0A7L0M591"/>
<dbReference type="SUPFAM" id="SSF47473">
    <property type="entry name" value="EF-hand"/>
    <property type="match status" value="1"/>
</dbReference>
<dbReference type="EMBL" id="VXAR01005317">
    <property type="protein sequence ID" value="NXK76121.1"/>
    <property type="molecule type" value="Genomic_DNA"/>
</dbReference>
<dbReference type="Proteomes" id="UP000531168">
    <property type="component" value="Unassembled WGS sequence"/>
</dbReference>
<accession>A0A7L0M591</accession>
<feature type="non-terminal residue" evidence="5">
    <location>
        <position position="1"/>
    </location>
</feature>
<gene>
    <name evidence="5" type="primary">Efcab14</name>
    <name evidence="5" type="ORF">AMAGUI_R06558</name>
</gene>
<feature type="transmembrane region" description="Helical" evidence="3">
    <location>
        <begin position="68"/>
        <end position="91"/>
    </location>
</feature>
<evidence type="ECO:0000256" key="3">
    <source>
        <dbReference type="SAM" id="Phobius"/>
    </source>
</evidence>
<organism evidence="5 6">
    <name type="scientific">Amazona guildingii</name>
    <dbReference type="NCBI Taxonomy" id="175529"/>
    <lineage>
        <taxon>Eukaryota</taxon>
        <taxon>Metazoa</taxon>
        <taxon>Chordata</taxon>
        <taxon>Craniata</taxon>
        <taxon>Vertebrata</taxon>
        <taxon>Euteleostomi</taxon>
        <taxon>Archelosauria</taxon>
        <taxon>Archosauria</taxon>
        <taxon>Dinosauria</taxon>
        <taxon>Saurischia</taxon>
        <taxon>Theropoda</taxon>
        <taxon>Coelurosauria</taxon>
        <taxon>Aves</taxon>
        <taxon>Neognathae</taxon>
        <taxon>Neoaves</taxon>
        <taxon>Telluraves</taxon>
        <taxon>Australaves</taxon>
        <taxon>Psittaciformes</taxon>
        <taxon>Psittacidae</taxon>
        <taxon>Amazona</taxon>
    </lineage>
</organism>
<evidence type="ECO:0000256" key="2">
    <source>
        <dbReference type="SAM" id="MobiDB-lite"/>
    </source>
</evidence>
<feature type="domain" description="EF-hand" evidence="4">
    <location>
        <begin position="418"/>
        <end position="453"/>
    </location>
</feature>
<proteinExistence type="predicted"/>
<feature type="coiled-coil region" evidence="1">
    <location>
        <begin position="120"/>
        <end position="171"/>
    </location>
</feature>
<dbReference type="InterPro" id="IPR011992">
    <property type="entry name" value="EF-hand-dom_pair"/>
</dbReference>
<dbReference type="InterPro" id="IPR042352">
    <property type="entry name" value="EFCAB14"/>
</dbReference>
<keyword evidence="3" id="KW-0472">Membrane</keyword>
<dbReference type="Gene3D" id="1.10.238.10">
    <property type="entry name" value="EF-hand"/>
    <property type="match status" value="1"/>
</dbReference>
<keyword evidence="3" id="KW-1133">Transmembrane helix</keyword>
<feature type="non-terminal residue" evidence="5">
    <location>
        <position position="479"/>
    </location>
</feature>
<keyword evidence="1" id="KW-0175">Coiled coil</keyword>
<feature type="compositionally biased region" description="Polar residues" evidence="2">
    <location>
        <begin position="374"/>
        <end position="387"/>
    </location>
</feature>
<keyword evidence="3" id="KW-0812">Transmembrane</keyword>
<reference evidence="5 6" key="1">
    <citation type="submission" date="2019-09" db="EMBL/GenBank/DDBJ databases">
        <title>Bird 10,000 Genomes (B10K) Project - Family phase.</title>
        <authorList>
            <person name="Zhang G."/>
        </authorList>
    </citation>
    <scope>NUCLEOTIDE SEQUENCE [LARGE SCALE GENOMIC DNA]</scope>
    <source>
        <strain evidence="5">B10K-DU-001-46</strain>
        <tissue evidence="5">Muscle</tissue>
    </source>
</reference>
<dbReference type="PANTHER" id="PTHR15717:SF2">
    <property type="entry name" value="EF-HAND CALCIUM-BINDING DOMAIN-CONTAINING PROTEIN 14"/>
    <property type="match status" value="1"/>
</dbReference>
<dbReference type="GO" id="GO:0005509">
    <property type="term" value="F:calcium ion binding"/>
    <property type="evidence" value="ECO:0007669"/>
    <property type="project" value="InterPro"/>
</dbReference>
<protein>
    <submittedName>
        <fullName evidence="5">EFC14 protein</fullName>
    </submittedName>
</protein>
<feature type="compositionally biased region" description="Basic residues" evidence="2">
    <location>
        <begin position="18"/>
        <end position="31"/>
    </location>
</feature>
<evidence type="ECO:0000313" key="6">
    <source>
        <dbReference type="Proteomes" id="UP000531168"/>
    </source>
</evidence>
<comment type="caution">
    <text evidence="5">The sequence shown here is derived from an EMBL/GenBank/DDBJ whole genome shotgun (WGS) entry which is preliminary data.</text>
</comment>
<evidence type="ECO:0000313" key="5">
    <source>
        <dbReference type="EMBL" id="NXK76121.1"/>
    </source>
</evidence>
<feature type="region of interest" description="Disordered" evidence="2">
    <location>
        <begin position="372"/>
        <end position="411"/>
    </location>
</feature>
<feature type="region of interest" description="Disordered" evidence="2">
    <location>
        <begin position="1"/>
        <end position="53"/>
    </location>
</feature>